<evidence type="ECO:0000313" key="3">
    <source>
        <dbReference type="EMBL" id="OKH91788.1"/>
    </source>
</evidence>
<dbReference type="InterPro" id="IPR043917">
    <property type="entry name" value="DUF5753"/>
</dbReference>
<dbReference type="Proteomes" id="UP000186455">
    <property type="component" value="Unassembled WGS sequence"/>
</dbReference>
<feature type="region of interest" description="Disordered" evidence="1">
    <location>
        <begin position="1"/>
        <end position="44"/>
    </location>
</feature>
<dbReference type="RefSeq" id="WP_073792782.1">
    <property type="nucleotide sequence ID" value="NZ_JBHXKN010000066.1"/>
</dbReference>
<protein>
    <submittedName>
        <fullName evidence="3">DNA-binding protein</fullName>
    </submittedName>
</protein>
<dbReference type="AlphaFoldDB" id="A0A1Q4V1S4"/>
<dbReference type="InterPro" id="IPR001387">
    <property type="entry name" value="Cro/C1-type_HTH"/>
</dbReference>
<organism evidence="3 4">
    <name type="scientific">Streptomyces uncialis</name>
    <dbReference type="NCBI Taxonomy" id="1048205"/>
    <lineage>
        <taxon>Bacteria</taxon>
        <taxon>Bacillati</taxon>
        <taxon>Actinomycetota</taxon>
        <taxon>Actinomycetes</taxon>
        <taxon>Kitasatosporales</taxon>
        <taxon>Streptomycetaceae</taxon>
        <taxon>Streptomyces</taxon>
    </lineage>
</organism>
<feature type="domain" description="HTH cro/C1-type" evidence="2">
    <location>
        <begin position="21"/>
        <end position="75"/>
    </location>
</feature>
<sequence length="280" mass="31154">MVNRKDLNPDASPQAAFGARLRSSREAHRWTQEGLSERMGVSSGHISGVETTRKTPSLHFAKAADSAFGLLGTDATFERQWHEMQHGSLLEGYPEYVGYQNRAAEIRLFETGVIPGLLQTREYASVLADAAVQRGDVTPEQATERVNVQIEQQATLARTPPPLIFAVLDESCIRNPIGGAEVMDRQLSRLLEFAGQASTFLQIAPYSMAERKPFRRLVYLLTMPDRSLMSYVESQTQGHLDRELSSVLPLVRNYHQLQIGAASQADSIAMIEDLRKGTLR</sequence>
<proteinExistence type="predicted"/>
<dbReference type="GO" id="GO:0003677">
    <property type="term" value="F:DNA binding"/>
    <property type="evidence" value="ECO:0007669"/>
    <property type="project" value="UniProtKB-KW"/>
</dbReference>
<dbReference type="InterPro" id="IPR010982">
    <property type="entry name" value="Lambda_DNA-bd_dom_sf"/>
</dbReference>
<reference evidence="3 4" key="1">
    <citation type="submission" date="2015-06" db="EMBL/GenBank/DDBJ databases">
        <title>Cloning and characterization of the uncialamcin biosynthetic gene cluster.</title>
        <authorList>
            <person name="Yan X."/>
            <person name="Huang T."/>
            <person name="Ge H."/>
            <person name="Shen B."/>
        </authorList>
    </citation>
    <scope>NUCLEOTIDE SEQUENCE [LARGE SCALE GENOMIC DNA]</scope>
    <source>
        <strain evidence="3 4">DCA2648</strain>
    </source>
</reference>
<dbReference type="SUPFAM" id="SSF47413">
    <property type="entry name" value="lambda repressor-like DNA-binding domains"/>
    <property type="match status" value="1"/>
</dbReference>
<evidence type="ECO:0000259" key="2">
    <source>
        <dbReference type="PROSITE" id="PS50943"/>
    </source>
</evidence>
<dbReference type="EMBL" id="LFBV01000008">
    <property type="protein sequence ID" value="OKH91788.1"/>
    <property type="molecule type" value="Genomic_DNA"/>
</dbReference>
<dbReference type="SMART" id="SM00530">
    <property type="entry name" value="HTH_XRE"/>
    <property type="match status" value="1"/>
</dbReference>
<dbReference type="PROSITE" id="PS50943">
    <property type="entry name" value="HTH_CROC1"/>
    <property type="match status" value="1"/>
</dbReference>
<keyword evidence="4" id="KW-1185">Reference proteome</keyword>
<accession>A0A1Q4V1S4</accession>
<dbReference type="STRING" id="1048205.AB852_26300"/>
<gene>
    <name evidence="3" type="ORF">AB852_26300</name>
</gene>
<name>A0A1Q4V1S4_9ACTN</name>
<dbReference type="CDD" id="cd00093">
    <property type="entry name" value="HTH_XRE"/>
    <property type="match status" value="1"/>
</dbReference>
<dbReference type="Gene3D" id="1.10.260.40">
    <property type="entry name" value="lambda repressor-like DNA-binding domains"/>
    <property type="match status" value="1"/>
</dbReference>
<evidence type="ECO:0000256" key="1">
    <source>
        <dbReference type="SAM" id="MobiDB-lite"/>
    </source>
</evidence>
<evidence type="ECO:0000313" key="4">
    <source>
        <dbReference type="Proteomes" id="UP000186455"/>
    </source>
</evidence>
<dbReference type="Pfam" id="PF13560">
    <property type="entry name" value="HTH_31"/>
    <property type="match status" value="1"/>
</dbReference>
<keyword evidence="3" id="KW-0238">DNA-binding</keyword>
<comment type="caution">
    <text evidence="3">The sequence shown here is derived from an EMBL/GenBank/DDBJ whole genome shotgun (WGS) entry which is preliminary data.</text>
</comment>
<dbReference type="Pfam" id="PF19054">
    <property type="entry name" value="DUF5753"/>
    <property type="match status" value="1"/>
</dbReference>